<dbReference type="SMART" id="SM00344">
    <property type="entry name" value="HTH_ASNC"/>
    <property type="match status" value="1"/>
</dbReference>
<dbReference type="Gene3D" id="1.10.10.10">
    <property type="entry name" value="Winged helix-like DNA-binding domain superfamily/Winged helix DNA-binding domain"/>
    <property type="match status" value="1"/>
</dbReference>
<dbReference type="InterPro" id="IPR019888">
    <property type="entry name" value="Tscrpt_reg_AsnC-like"/>
</dbReference>
<dbReference type="InterPro" id="IPR036388">
    <property type="entry name" value="WH-like_DNA-bd_sf"/>
</dbReference>
<gene>
    <name evidence="5" type="ORF">COR50_16190</name>
</gene>
<dbReference type="SUPFAM" id="SSF46785">
    <property type="entry name" value="Winged helix' DNA-binding domain"/>
    <property type="match status" value="1"/>
</dbReference>
<dbReference type="InterPro" id="IPR036390">
    <property type="entry name" value="WH_DNA-bd_sf"/>
</dbReference>
<dbReference type="Pfam" id="PF01037">
    <property type="entry name" value="AsnC_trans_reg"/>
    <property type="match status" value="1"/>
</dbReference>
<dbReference type="InterPro" id="IPR019887">
    <property type="entry name" value="Tscrpt_reg_AsnC/Lrp_C"/>
</dbReference>
<dbReference type="AlphaFoldDB" id="A0A291R1C8"/>
<evidence type="ECO:0000256" key="1">
    <source>
        <dbReference type="ARBA" id="ARBA00023015"/>
    </source>
</evidence>
<dbReference type="Pfam" id="PF13412">
    <property type="entry name" value="HTH_24"/>
    <property type="match status" value="1"/>
</dbReference>
<protein>
    <submittedName>
        <fullName evidence="5">AsnC family transcriptional regulator</fullName>
    </submittedName>
</protein>
<sequence length="158" mass="18114">MASLDRIDKRILQVMQSNAKLNTKEIAHRVGLTITPTYERIKKIEKLGIIKQYVTLLDREKVGKTLMAFCSVSLQLHSQLQIQRFEEAISHLPAVMECYHVAGQFDYLLKVVVDDMNQYQRFITQKLAAIENIGHVHSSFVMTEVKHDTAFPLDVQGD</sequence>
<dbReference type="OrthoDB" id="9800326at2"/>
<dbReference type="PANTHER" id="PTHR30154:SF34">
    <property type="entry name" value="TRANSCRIPTIONAL REGULATOR AZLB"/>
    <property type="match status" value="1"/>
</dbReference>
<dbReference type="KEGG" id="cbae:COR50_16190"/>
<feature type="domain" description="HTH asnC-type" evidence="4">
    <location>
        <begin position="4"/>
        <end position="65"/>
    </location>
</feature>
<reference evidence="5 6" key="1">
    <citation type="submission" date="2017-10" db="EMBL/GenBank/DDBJ databases">
        <title>Paenichitinophaga pekingensis gen. nov., sp. nov., isolated from activated sludge.</title>
        <authorList>
            <person name="Jin D."/>
            <person name="Kong X."/>
            <person name="Deng Y."/>
            <person name="Bai Z."/>
        </authorList>
    </citation>
    <scope>NUCLEOTIDE SEQUENCE [LARGE SCALE GENOMIC DNA]</scope>
    <source>
        <strain evidence="5 6">13</strain>
    </source>
</reference>
<evidence type="ECO:0000256" key="2">
    <source>
        <dbReference type="ARBA" id="ARBA00023125"/>
    </source>
</evidence>
<proteinExistence type="predicted"/>
<evidence type="ECO:0000313" key="5">
    <source>
        <dbReference type="EMBL" id="ATL49914.1"/>
    </source>
</evidence>
<dbReference type="InterPro" id="IPR011008">
    <property type="entry name" value="Dimeric_a/b-barrel"/>
</dbReference>
<dbReference type="GO" id="GO:0043200">
    <property type="term" value="P:response to amino acid"/>
    <property type="evidence" value="ECO:0007669"/>
    <property type="project" value="TreeGrafter"/>
</dbReference>
<name>A0A291R1C8_9BACT</name>
<dbReference type="Proteomes" id="UP000220133">
    <property type="component" value="Chromosome"/>
</dbReference>
<dbReference type="GO" id="GO:0005829">
    <property type="term" value="C:cytosol"/>
    <property type="evidence" value="ECO:0007669"/>
    <property type="project" value="TreeGrafter"/>
</dbReference>
<dbReference type="PRINTS" id="PR00033">
    <property type="entry name" value="HTHASNC"/>
</dbReference>
<keyword evidence="1" id="KW-0805">Transcription regulation</keyword>
<dbReference type="GO" id="GO:0043565">
    <property type="term" value="F:sequence-specific DNA binding"/>
    <property type="evidence" value="ECO:0007669"/>
    <property type="project" value="InterPro"/>
</dbReference>
<keyword evidence="2" id="KW-0238">DNA-binding</keyword>
<evidence type="ECO:0000259" key="4">
    <source>
        <dbReference type="PROSITE" id="PS50956"/>
    </source>
</evidence>
<dbReference type="EMBL" id="CP023777">
    <property type="protein sequence ID" value="ATL49914.1"/>
    <property type="molecule type" value="Genomic_DNA"/>
</dbReference>
<organism evidence="5 6">
    <name type="scientific">Chitinophaga caeni</name>
    <dbReference type="NCBI Taxonomy" id="2029983"/>
    <lineage>
        <taxon>Bacteria</taxon>
        <taxon>Pseudomonadati</taxon>
        <taxon>Bacteroidota</taxon>
        <taxon>Chitinophagia</taxon>
        <taxon>Chitinophagales</taxon>
        <taxon>Chitinophagaceae</taxon>
        <taxon>Chitinophaga</taxon>
    </lineage>
</organism>
<keyword evidence="3" id="KW-0804">Transcription</keyword>
<dbReference type="InterPro" id="IPR000485">
    <property type="entry name" value="AsnC-type_HTH_dom"/>
</dbReference>
<dbReference type="PROSITE" id="PS50956">
    <property type="entry name" value="HTH_ASNC_2"/>
    <property type="match status" value="1"/>
</dbReference>
<evidence type="ECO:0000256" key="3">
    <source>
        <dbReference type="ARBA" id="ARBA00023163"/>
    </source>
</evidence>
<dbReference type="SUPFAM" id="SSF54909">
    <property type="entry name" value="Dimeric alpha+beta barrel"/>
    <property type="match status" value="1"/>
</dbReference>
<evidence type="ECO:0000313" key="6">
    <source>
        <dbReference type="Proteomes" id="UP000220133"/>
    </source>
</evidence>
<dbReference type="PANTHER" id="PTHR30154">
    <property type="entry name" value="LEUCINE-RESPONSIVE REGULATORY PROTEIN"/>
    <property type="match status" value="1"/>
</dbReference>
<dbReference type="Gene3D" id="3.30.70.920">
    <property type="match status" value="1"/>
</dbReference>
<accession>A0A291R1C8</accession>
<keyword evidence="6" id="KW-1185">Reference proteome</keyword>